<comment type="caution">
    <text evidence="6">The sequence shown here is derived from an EMBL/GenBank/DDBJ whole genome shotgun (WGS) entry which is preliminary data.</text>
</comment>
<keyword evidence="2" id="KW-0378">Hydrolase</keyword>
<dbReference type="Pfam" id="PF00491">
    <property type="entry name" value="Arginase"/>
    <property type="match status" value="1"/>
</dbReference>
<dbReference type="AlphaFoldDB" id="A0A9X1R1P2"/>
<gene>
    <name evidence="6" type="ORF">K8344_08260</name>
</gene>
<evidence type="ECO:0000256" key="1">
    <source>
        <dbReference type="ARBA" id="ARBA00022723"/>
    </source>
</evidence>
<evidence type="ECO:0000256" key="3">
    <source>
        <dbReference type="ARBA" id="ARBA00022808"/>
    </source>
</evidence>
<evidence type="ECO:0000256" key="4">
    <source>
        <dbReference type="ARBA" id="ARBA00023211"/>
    </source>
</evidence>
<accession>A0A9X1R1P2</accession>
<dbReference type="GO" id="GO:0046872">
    <property type="term" value="F:metal ion binding"/>
    <property type="evidence" value="ECO:0007669"/>
    <property type="project" value="UniProtKB-KW"/>
</dbReference>
<dbReference type="GO" id="GO:0006547">
    <property type="term" value="P:L-histidine metabolic process"/>
    <property type="evidence" value="ECO:0007669"/>
    <property type="project" value="UniProtKB-KW"/>
</dbReference>
<organism evidence="6 7">
    <name type="scientific">Aequorivita xiaoshiensis</name>
    <dbReference type="NCBI Taxonomy" id="2874476"/>
    <lineage>
        <taxon>Bacteria</taxon>
        <taxon>Pseudomonadati</taxon>
        <taxon>Bacteroidota</taxon>
        <taxon>Flavobacteriia</taxon>
        <taxon>Flavobacteriales</taxon>
        <taxon>Flavobacteriaceae</taxon>
        <taxon>Aequorivita</taxon>
    </lineage>
</organism>
<dbReference type="InterPro" id="IPR023696">
    <property type="entry name" value="Ureohydrolase_dom_sf"/>
</dbReference>
<comment type="similarity">
    <text evidence="5">Belongs to the arginase family.</text>
</comment>
<proteinExistence type="inferred from homology"/>
<evidence type="ECO:0000256" key="2">
    <source>
        <dbReference type="ARBA" id="ARBA00022801"/>
    </source>
</evidence>
<name>A0A9X1R1P2_9FLAO</name>
<reference evidence="6" key="1">
    <citation type="submission" date="2021-09" db="EMBL/GenBank/DDBJ databases">
        <title>Genome of Aequorivita sp. strain F64183.</title>
        <authorList>
            <person name="Wang Y."/>
        </authorList>
    </citation>
    <scope>NUCLEOTIDE SEQUENCE</scope>
    <source>
        <strain evidence="6">F64183</strain>
    </source>
</reference>
<dbReference type="InterPro" id="IPR006035">
    <property type="entry name" value="Ureohydrolase"/>
</dbReference>
<dbReference type="SUPFAM" id="SSF52768">
    <property type="entry name" value="Arginase/deacetylase"/>
    <property type="match status" value="1"/>
</dbReference>
<keyword evidence="4" id="KW-0464">Manganese</keyword>
<evidence type="ECO:0000256" key="5">
    <source>
        <dbReference type="PROSITE-ProRule" id="PRU00742"/>
    </source>
</evidence>
<dbReference type="GO" id="GO:0008783">
    <property type="term" value="F:agmatinase activity"/>
    <property type="evidence" value="ECO:0007669"/>
    <property type="project" value="TreeGrafter"/>
</dbReference>
<dbReference type="PANTHER" id="PTHR11358:SF35">
    <property type="entry name" value="FORMIMIDOYLGLUTAMASE"/>
    <property type="match status" value="1"/>
</dbReference>
<dbReference type="CDD" id="cd09988">
    <property type="entry name" value="Formimidoylglutamase"/>
    <property type="match status" value="1"/>
</dbReference>
<dbReference type="Proteomes" id="UP001139462">
    <property type="component" value="Unassembled WGS sequence"/>
</dbReference>
<dbReference type="RefSeq" id="WP_237608257.1">
    <property type="nucleotide sequence ID" value="NZ_JAIRBB010000005.1"/>
</dbReference>
<dbReference type="GO" id="GO:0033389">
    <property type="term" value="P:putrescine biosynthetic process from arginine, via agmatine"/>
    <property type="evidence" value="ECO:0007669"/>
    <property type="project" value="TreeGrafter"/>
</dbReference>
<keyword evidence="7" id="KW-1185">Reference proteome</keyword>
<keyword evidence="1" id="KW-0479">Metal-binding</keyword>
<evidence type="ECO:0000313" key="6">
    <source>
        <dbReference type="EMBL" id="MCG2431110.1"/>
    </source>
</evidence>
<dbReference type="Gene3D" id="3.40.800.10">
    <property type="entry name" value="Ureohydrolase domain"/>
    <property type="match status" value="1"/>
</dbReference>
<evidence type="ECO:0000313" key="7">
    <source>
        <dbReference type="Proteomes" id="UP001139462"/>
    </source>
</evidence>
<protein>
    <submittedName>
        <fullName evidence="6">Formimidoylglutamase</fullName>
    </submittedName>
</protein>
<keyword evidence="3" id="KW-0369">Histidine metabolism</keyword>
<dbReference type="EMBL" id="JAIRBB010000005">
    <property type="protein sequence ID" value="MCG2431110.1"/>
    <property type="molecule type" value="Genomic_DNA"/>
</dbReference>
<dbReference type="PROSITE" id="PS51409">
    <property type="entry name" value="ARGINASE_2"/>
    <property type="match status" value="1"/>
</dbReference>
<sequence>MNLIKIYSEKDAAPYINKRVGETKFGEKVGFVDSLESLKNHSSNYVLLGIPEEIGVRANYGNPGTSKAWNTALGSILNIQHNHLTNAENVILLGEIDCDTQMKQAENILKADKHYAEKLGELVFQIDHKVAEVVKAIVAAGKFPIIIGGGHNNSYGNIKGTSEGFKKPINCINFDAHTDFRALEHRHSGNGFSYAFEEGFLSKYFIFGLHRNYTSEAVFALMKKNSEKVKFNLFEDITINQNKSFSEALAESENFCSNDNFGIELDMDAIEIMGSSAITPSGFSVTHARQFVSYFAKNKNASYVHLCEGAPSTGVASNQVGKAIAYLVSDVIS</sequence>
<dbReference type="PANTHER" id="PTHR11358">
    <property type="entry name" value="ARGINASE/AGMATINASE"/>
    <property type="match status" value="1"/>
</dbReference>